<feature type="compositionally biased region" description="Basic residues" evidence="1">
    <location>
        <begin position="322"/>
        <end position="334"/>
    </location>
</feature>
<gene>
    <name evidence="3" type="ORF">FMM80_26690</name>
</gene>
<dbReference type="GO" id="GO:0003697">
    <property type="term" value="F:single-stranded DNA binding"/>
    <property type="evidence" value="ECO:0007669"/>
    <property type="project" value="InterPro"/>
</dbReference>
<dbReference type="EMBL" id="VIRB01000149">
    <property type="protein sequence ID" value="NDO72042.1"/>
    <property type="molecule type" value="Genomic_DNA"/>
</dbReference>
<evidence type="ECO:0000313" key="4">
    <source>
        <dbReference type="Proteomes" id="UP000474104"/>
    </source>
</evidence>
<dbReference type="Proteomes" id="UP000474104">
    <property type="component" value="Unassembled WGS sequence"/>
</dbReference>
<evidence type="ECO:0000259" key="2">
    <source>
        <dbReference type="Pfam" id="PF08401"/>
    </source>
</evidence>
<dbReference type="Pfam" id="PF08401">
    <property type="entry name" value="ArdcN"/>
    <property type="match status" value="1"/>
</dbReference>
<dbReference type="RefSeq" id="WP_004081968.1">
    <property type="nucleotide sequence ID" value="NZ_VIRB01000149.1"/>
</dbReference>
<reference evidence="3 4" key="1">
    <citation type="submission" date="2019-07" db="EMBL/GenBank/DDBJ databases">
        <title>Draft genome sequences of 15 bacterial species constituting the stable defined intestinal microbiota of the GM15 gnotobiotic mouse model.</title>
        <authorList>
            <person name="Elie C."/>
            <person name="Mathieu A."/>
            <person name="Saliou A."/>
            <person name="Darnaud M."/>
            <person name="Leulier F."/>
            <person name="Tamellini A."/>
        </authorList>
    </citation>
    <scope>NUCLEOTIDE SEQUENCE [LARGE SCALE GENOMIC DNA]</scope>
    <source>
        <strain evidence="4">ASF 502</strain>
    </source>
</reference>
<sequence>MDLSQYLQTGEENQAEPEQQLSKEEYAALKKQQREEVWGAVDAKAQEVFQNGESLKGFLNFMAQCKPQKAANLLLLYGQNPEIRQVKTFDGWKKEHKTLRPGVHGYTFIADQNYEKDGEIRQGYVITRAYDISQIRTKQPEPPEPKLIQVLLGALLKNSETKVSIGDNLPESVQAQYIPRQRTIFARNGMSEEVTFHAINREMACAAMDAHDGTYSRVSVSPQAFCAAYVVAQRYGVENSGFQLDKVCEMQEYGNKDPQELRAFIGNVKNAVYTISRHIDRNLGQPEQEFTADEFAVAEGTNGDKRGQETQAPEVPAEKAQKQKGGKAKKQPER</sequence>
<dbReference type="OrthoDB" id="9803716at2"/>
<protein>
    <recommendedName>
        <fullName evidence="2">N-terminal domain-containing protein</fullName>
    </recommendedName>
</protein>
<comment type="caution">
    <text evidence="3">The sequence shown here is derived from an EMBL/GenBank/DDBJ whole genome shotgun (WGS) entry which is preliminary data.</text>
</comment>
<evidence type="ECO:0000256" key="1">
    <source>
        <dbReference type="SAM" id="MobiDB-lite"/>
    </source>
</evidence>
<dbReference type="InterPro" id="IPR013610">
    <property type="entry name" value="ArdC_N"/>
</dbReference>
<proteinExistence type="predicted"/>
<feature type="region of interest" description="Disordered" evidence="1">
    <location>
        <begin position="284"/>
        <end position="334"/>
    </location>
</feature>
<accession>A0A9X5CF76</accession>
<evidence type="ECO:0000313" key="3">
    <source>
        <dbReference type="EMBL" id="NDO72042.1"/>
    </source>
</evidence>
<dbReference type="AlphaFoldDB" id="A0A9X5CF76"/>
<name>A0A9X5CF76_9FIRM</name>
<feature type="compositionally biased region" description="Polar residues" evidence="1">
    <location>
        <begin position="1"/>
        <end position="20"/>
    </location>
</feature>
<organism evidence="3 4">
    <name type="scientific">Schaedlerella arabinosiphila</name>
    <dbReference type="NCBI Taxonomy" id="2044587"/>
    <lineage>
        <taxon>Bacteria</taxon>
        <taxon>Bacillati</taxon>
        <taxon>Bacillota</taxon>
        <taxon>Clostridia</taxon>
        <taxon>Lachnospirales</taxon>
        <taxon>Lachnospiraceae</taxon>
        <taxon>Schaedlerella</taxon>
    </lineage>
</organism>
<feature type="domain" description="N-terminal" evidence="2">
    <location>
        <begin position="41"/>
        <end position="118"/>
    </location>
</feature>
<feature type="region of interest" description="Disordered" evidence="1">
    <location>
        <begin position="1"/>
        <end position="21"/>
    </location>
</feature>